<gene>
    <name evidence="1" type="ORF">DES49_2676</name>
</gene>
<dbReference type="Proteomes" id="UP000295830">
    <property type="component" value="Unassembled WGS sequence"/>
</dbReference>
<keyword evidence="2" id="KW-1185">Reference proteome</keyword>
<evidence type="ECO:0000313" key="1">
    <source>
        <dbReference type="EMBL" id="TDT37718.1"/>
    </source>
</evidence>
<sequence>MPAVPLKYLSEQTLIDLRENIPDNRDRYMAGDFLDLERENGWRIELDSVTVDLDLLSELDGETGGTAAEVANSLVVYRALKGMTPALAREERIWARLTHVECLEYSRKRWLGGNTDEALDASVGKHFFARTLTETRDDNAIARLWWNARVAEMAAPDSPEAALNTILKTADIRSNFVERSRMVMRQPVAKAVLRIMEEESWLTATERAFRDFMVTLNREGGGILFEVLAEDEVDSFIRDCLSKAKREALGA</sequence>
<evidence type="ECO:0000313" key="2">
    <source>
        <dbReference type="Proteomes" id="UP000295830"/>
    </source>
</evidence>
<dbReference type="InterPro" id="IPR045920">
    <property type="entry name" value="DUF6339"/>
</dbReference>
<dbReference type="EMBL" id="SOAX01000007">
    <property type="protein sequence ID" value="TDT37718.1"/>
    <property type="molecule type" value="Genomic_DNA"/>
</dbReference>
<organism evidence="1 2">
    <name type="scientific">Halospina denitrificans</name>
    <dbReference type="NCBI Taxonomy" id="332522"/>
    <lineage>
        <taxon>Bacteria</taxon>
        <taxon>Pseudomonadati</taxon>
        <taxon>Pseudomonadota</taxon>
        <taxon>Gammaproteobacteria</taxon>
        <taxon>Halospina</taxon>
    </lineage>
</organism>
<dbReference type="AlphaFoldDB" id="A0A4V3EPF5"/>
<dbReference type="OrthoDB" id="6198893at2"/>
<accession>A0A4V3EPF5</accession>
<comment type="caution">
    <text evidence="1">The sequence shown here is derived from an EMBL/GenBank/DDBJ whole genome shotgun (WGS) entry which is preliminary data.</text>
</comment>
<protein>
    <submittedName>
        <fullName evidence="1">Uncharacterized protein</fullName>
    </submittedName>
</protein>
<reference evidence="1 2" key="1">
    <citation type="submission" date="2019-03" db="EMBL/GenBank/DDBJ databases">
        <title>Genomic Encyclopedia of Type Strains, Phase IV (KMG-IV): sequencing the most valuable type-strain genomes for metagenomic binning, comparative biology and taxonomic classification.</title>
        <authorList>
            <person name="Goeker M."/>
        </authorList>
    </citation>
    <scope>NUCLEOTIDE SEQUENCE [LARGE SCALE GENOMIC DNA]</scope>
    <source>
        <strain evidence="1 2">DSM 15505</strain>
    </source>
</reference>
<dbReference type="RefSeq" id="WP_133736916.1">
    <property type="nucleotide sequence ID" value="NZ_SOAX01000007.1"/>
</dbReference>
<dbReference type="Pfam" id="PF19866">
    <property type="entry name" value="DUF6339"/>
    <property type="match status" value="1"/>
</dbReference>
<proteinExistence type="predicted"/>
<name>A0A4V3EPF5_9GAMM</name>